<dbReference type="RefSeq" id="XP_040722371.1">
    <property type="nucleotide sequence ID" value="XM_040871619.1"/>
</dbReference>
<accession>A0A1Y2EVU7</accession>
<keyword evidence="1" id="KW-0175">Coiled coil</keyword>
<dbReference type="GeneID" id="63788218"/>
<reference evidence="2 3" key="1">
    <citation type="submission" date="2016-07" db="EMBL/GenBank/DDBJ databases">
        <title>Pervasive Adenine N6-methylation of Active Genes in Fungi.</title>
        <authorList>
            <consortium name="DOE Joint Genome Institute"/>
            <person name="Mondo S.J."/>
            <person name="Dannebaum R.O."/>
            <person name="Kuo R.C."/>
            <person name="Labutti K."/>
            <person name="Haridas S."/>
            <person name="Kuo A."/>
            <person name="Salamov A."/>
            <person name="Ahrendt S.R."/>
            <person name="Lipzen A."/>
            <person name="Sullivan W."/>
            <person name="Andreopoulos W.B."/>
            <person name="Clum A."/>
            <person name="Lindquist E."/>
            <person name="Daum C."/>
            <person name="Ramamoorthy G.K."/>
            <person name="Gryganskyi A."/>
            <person name="Culley D."/>
            <person name="Magnuson J.K."/>
            <person name="James T.Y."/>
            <person name="O'Malley M.A."/>
            <person name="Stajich J.E."/>
            <person name="Spatafora J.W."/>
            <person name="Visel A."/>
            <person name="Grigoriev I.V."/>
        </authorList>
    </citation>
    <scope>NUCLEOTIDE SEQUENCE [LARGE SCALE GENOMIC DNA]</scope>
    <source>
        <strain evidence="2 3">12-1054</strain>
    </source>
</reference>
<name>A0A1Y2EVU7_PROLT</name>
<keyword evidence="3" id="KW-1185">Reference proteome</keyword>
<evidence type="ECO:0000313" key="2">
    <source>
        <dbReference type="EMBL" id="ORY75723.1"/>
    </source>
</evidence>
<evidence type="ECO:0000313" key="3">
    <source>
        <dbReference type="Proteomes" id="UP000193685"/>
    </source>
</evidence>
<dbReference type="AlphaFoldDB" id="A0A1Y2EVU7"/>
<organism evidence="2 3">
    <name type="scientific">Protomyces lactucae-debilis</name>
    <dbReference type="NCBI Taxonomy" id="2754530"/>
    <lineage>
        <taxon>Eukaryota</taxon>
        <taxon>Fungi</taxon>
        <taxon>Dikarya</taxon>
        <taxon>Ascomycota</taxon>
        <taxon>Taphrinomycotina</taxon>
        <taxon>Taphrinomycetes</taxon>
        <taxon>Taphrinales</taxon>
        <taxon>Protomycetaceae</taxon>
        <taxon>Protomyces</taxon>
    </lineage>
</organism>
<feature type="coiled-coil region" evidence="1">
    <location>
        <begin position="12"/>
        <end position="39"/>
    </location>
</feature>
<gene>
    <name evidence="2" type="ORF">BCR37DRAFT_395412</name>
</gene>
<proteinExistence type="predicted"/>
<sequence length="55" mass="5940">MDDETLSAVKFMADAERQADALERQLNQFESKLETLLADLEASVPAAAASQVKGD</sequence>
<dbReference type="Proteomes" id="UP000193685">
    <property type="component" value="Unassembled WGS sequence"/>
</dbReference>
<dbReference type="EMBL" id="MCFI01000025">
    <property type="protein sequence ID" value="ORY75723.1"/>
    <property type="molecule type" value="Genomic_DNA"/>
</dbReference>
<evidence type="ECO:0000256" key="1">
    <source>
        <dbReference type="SAM" id="Coils"/>
    </source>
</evidence>
<protein>
    <submittedName>
        <fullName evidence="2">Uncharacterized protein</fullName>
    </submittedName>
</protein>
<dbReference type="OrthoDB" id="5398685at2759"/>
<comment type="caution">
    <text evidence="2">The sequence shown here is derived from an EMBL/GenBank/DDBJ whole genome shotgun (WGS) entry which is preliminary data.</text>
</comment>